<evidence type="ECO:0000256" key="1">
    <source>
        <dbReference type="SAM" id="MobiDB-lite"/>
    </source>
</evidence>
<proteinExistence type="predicted"/>
<gene>
    <name evidence="3" type="ORF">LFYK43_21870</name>
</gene>
<sequence length="153" mass="17019">MQNTPSSSADTATEQSTNVRTPRQTQKSASSRAGNTASLDAQNKEFRRITNTYSKAQVLAAGNKARNNSSDNDNNEGKRNTDNNIVDFTSGATAYAPPTSAVLKDDSHFTLNSFLYFGAVFLIILAFTIYGEIQDSRKYKIEDYDWKEKKKNK</sequence>
<dbReference type="Proteomes" id="UP000286848">
    <property type="component" value="Unassembled WGS sequence"/>
</dbReference>
<dbReference type="AlphaFoldDB" id="A0A401IW41"/>
<dbReference type="EMBL" id="BFFP01000050">
    <property type="protein sequence ID" value="GBG95728.1"/>
    <property type="molecule type" value="Genomic_DNA"/>
</dbReference>
<organism evidence="3 4">
    <name type="scientific">Ligilactobacillus salitolerans</name>
    <dbReference type="NCBI Taxonomy" id="1808352"/>
    <lineage>
        <taxon>Bacteria</taxon>
        <taxon>Bacillati</taxon>
        <taxon>Bacillota</taxon>
        <taxon>Bacilli</taxon>
        <taxon>Lactobacillales</taxon>
        <taxon>Lactobacillaceae</taxon>
        <taxon>Ligilactobacillus</taxon>
    </lineage>
</organism>
<evidence type="ECO:0000313" key="3">
    <source>
        <dbReference type="EMBL" id="GBG95728.1"/>
    </source>
</evidence>
<keyword evidence="2" id="KW-0472">Membrane</keyword>
<feature type="region of interest" description="Disordered" evidence="1">
    <location>
        <begin position="1"/>
        <end position="85"/>
    </location>
</feature>
<evidence type="ECO:0000313" key="4">
    <source>
        <dbReference type="Proteomes" id="UP000286848"/>
    </source>
</evidence>
<feature type="transmembrane region" description="Helical" evidence="2">
    <location>
        <begin position="113"/>
        <end position="131"/>
    </location>
</feature>
<comment type="caution">
    <text evidence="3">The sequence shown here is derived from an EMBL/GenBank/DDBJ whole genome shotgun (WGS) entry which is preliminary data.</text>
</comment>
<keyword evidence="4" id="KW-1185">Reference proteome</keyword>
<name>A0A401IW41_9LACO</name>
<feature type="compositionally biased region" description="Polar residues" evidence="1">
    <location>
        <begin position="1"/>
        <end position="41"/>
    </location>
</feature>
<evidence type="ECO:0000256" key="2">
    <source>
        <dbReference type="SAM" id="Phobius"/>
    </source>
</evidence>
<keyword evidence="2" id="KW-0812">Transmembrane</keyword>
<reference evidence="3 4" key="1">
    <citation type="journal article" date="2019" name="Int. J. Syst. Evol. Microbiol.">
        <title>Lactobacillus salitolerans sp. nov., a novel lactic acid bacterium isolated from spent mushroom substrates.</title>
        <authorList>
            <person name="Tohno M."/>
            <person name="Tanizawa Y."/>
            <person name="Kojima Y."/>
            <person name="Sakamoto M."/>
            <person name="Nakamura Y."/>
            <person name="Ohkuma M."/>
            <person name="Kobayashi H."/>
        </authorList>
    </citation>
    <scope>NUCLEOTIDE SEQUENCE [LARGE SCALE GENOMIC DNA]</scope>
    <source>
        <strain evidence="3 4">YK43</strain>
    </source>
</reference>
<protein>
    <submittedName>
        <fullName evidence="3">Uncharacterized protein</fullName>
    </submittedName>
</protein>
<accession>A0A401IW41</accession>
<keyword evidence="2" id="KW-1133">Transmembrane helix</keyword>